<dbReference type="PhylomeDB" id="Q8TPV8"/>
<organism evidence="1 2">
    <name type="scientific">Methanosarcina acetivorans (strain ATCC 35395 / DSM 2834 / JCM 12185 / C2A)</name>
    <dbReference type="NCBI Taxonomy" id="188937"/>
    <lineage>
        <taxon>Archaea</taxon>
        <taxon>Methanobacteriati</taxon>
        <taxon>Methanobacteriota</taxon>
        <taxon>Stenosarchaea group</taxon>
        <taxon>Methanomicrobia</taxon>
        <taxon>Methanosarcinales</taxon>
        <taxon>Methanosarcinaceae</taxon>
        <taxon>Methanosarcina</taxon>
    </lineage>
</organism>
<reference evidence="1 2" key="1">
    <citation type="journal article" date="2002" name="Genome Res.">
        <title>The genome of Methanosarcina acetivorans reveals extensive metabolic and physiological diversity.</title>
        <authorList>
            <person name="Galagan J.E."/>
            <person name="Nusbaum C."/>
            <person name="Roy A."/>
            <person name="Endrizzi M.G."/>
            <person name="Macdonald P."/>
            <person name="FitzHugh W."/>
            <person name="Calvo S."/>
            <person name="Engels R."/>
            <person name="Smirnov S."/>
            <person name="Atnoor D."/>
            <person name="Brown A."/>
            <person name="Allen N."/>
            <person name="Naylor J."/>
            <person name="Stange-Thomann N."/>
            <person name="DeArellano K."/>
            <person name="Johnson R."/>
            <person name="Linton L."/>
            <person name="McEwan P."/>
            <person name="McKernan K."/>
            <person name="Talamas J."/>
            <person name="Tirrell A."/>
            <person name="Ye W."/>
            <person name="Zimmer A."/>
            <person name="Barber R.D."/>
            <person name="Cann I."/>
            <person name="Graham D.E."/>
            <person name="Grahame D.A."/>
            <person name="Guss A."/>
            <person name="Hedderich R."/>
            <person name="Ingram-Smith C."/>
            <person name="Kuettner C.H."/>
            <person name="Krzycki J.A."/>
            <person name="Leigh J.A."/>
            <person name="Li W."/>
            <person name="Liu J."/>
            <person name="Mukhopadhyay B."/>
            <person name="Reeve J.N."/>
            <person name="Smith K."/>
            <person name="Springer T.A."/>
            <person name="Umayam L.A."/>
            <person name="White O."/>
            <person name="White R.H."/>
            <person name="de Macario E.C."/>
            <person name="Ferry J.G."/>
            <person name="Jarrell K.F."/>
            <person name="Jing H."/>
            <person name="Macario A.J.L."/>
            <person name="Paulsen I."/>
            <person name="Pritchett M."/>
            <person name="Sowers K.R."/>
            <person name="Swanson R.V."/>
            <person name="Zinder S.H."/>
            <person name="Lander E."/>
            <person name="Metcalf W.W."/>
            <person name="Birren B."/>
        </authorList>
    </citation>
    <scope>NUCLEOTIDE SEQUENCE [LARGE SCALE GENOMIC DNA]</scope>
    <source>
        <strain evidence="2">ATCC 35395 / DSM 2834 / JCM 12185 / C2A</strain>
    </source>
</reference>
<dbReference type="InterPro" id="IPR012546">
    <property type="entry name" value="DUF1699"/>
</dbReference>
<sequence length="140" mass="16292">MGEDIMKIRVVSSREEIFTLNPNERVVHLAFRPSNKDIFALVETCPKIEVIQLPKSYRRTVSKSIEMFLEMQRIQLIEGDVWGHRKDINEYYSIPSSVIEKIRELKMEGTPAERIEEKVARESKLNPEMVAYILTKEAPA</sequence>
<dbReference type="Pfam" id="PF08004">
    <property type="entry name" value="DUF1699"/>
    <property type="match status" value="1"/>
</dbReference>
<dbReference type="Proteomes" id="UP000002487">
    <property type="component" value="Chromosome"/>
</dbReference>
<gene>
    <name evidence="1" type="ordered locus">MA_1796</name>
</gene>
<evidence type="ECO:0000313" key="2">
    <source>
        <dbReference type="Proteomes" id="UP000002487"/>
    </source>
</evidence>
<accession>Q8TPV8</accession>
<dbReference type="KEGG" id="mac:MA_1796"/>
<dbReference type="InParanoid" id="Q8TPV8"/>
<evidence type="ECO:0008006" key="3">
    <source>
        <dbReference type="Google" id="ProtNLM"/>
    </source>
</evidence>
<dbReference type="HOGENOM" id="CLU_152347_0_0_2"/>
<keyword evidence="2" id="KW-1185">Reference proteome</keyword>
<dbReference type="EMBL" id="AE010299">
    <property type="protein sequence ID" value="AAM05202.1"/>
    <property type="molecule type" value="Genomic_DNA"/>
</dbReference>
<proteinExistence type="predicted"/>
<dbReference type="AlphaFoldDB" id="Q8TPV8"/>
<name>Q8TPV8_METAC</name>
<protein>
    <recommendedName>
        <fullName evidence="3">Ribosomal protein S6</fullName>
    </recommendedName>
</protein>
<evidence type="ECO:0000313" key="1">
    <source>
        <dbReference type="EMBL" id="AAM05202.1"/>
    </source>
</evidence>
<dbReference type="EnsemblBacteria" id="AAM05202">
    <property type="protein sequence ID" value="AAM05202"/>
    <property type="gene ID" value="MA_1796"/>
</dbReference>